<evidence type="ECO:0000313" key="2">
    <source>
        <dbReference type="Proteomes" id="UP000233140"/>
    </source>
</evidence>
<dbReference type="Ensembl" id="ENSMLET00000013294.1">
    <property type="protein sequence ID" value="ENSMLEP00000002889.1"/>
    <property type="gene ID" value="ENSMLEG00000012115.1"/>
</dbReference>
<dbReference type="AlphaFoldDB" id="A0A2K5XHW2"/>
<name>A0A2K5XHW2_MANLE</name>
<keyword evidence="2" id="KW-1185">Reference proteome</keyword>
<dbReference type="GeneTree" id="ENSGT00910000147542"/>
<reference evidence="1" key="2">
    <citation type="submission" date="2025-09" db="UniProtKB">
        <authorList>
            <consortium name="Ensembl"/>
        </authorList>
    </citation>
    <scope>IDENTIFICATION</scope>
</reference>
<sequence length="112" mass="12092">MPCSGLSLSVHFYCAFLAKSSTILNTGSSCPIPRLTLSDFPISLAFHAPLLCLLAPHWVRAVFLPLCSTSALRTPRGLGGKVLTFLTLCLQFHHLSTFALTGLHSRFIPPGL</sequence>
<evidence type="ECO:0000313" key="1">
    <source>
        <dbReference type="Ensembl" id="ENSMLEP00000002889.1"/>
    </source>
</evidence>
<dbReference type="OMA" id="TLCLQFH"/>
<organism evidence="1 2">
    <name type="scientific">Mandrillus leucophaeus</name>
    <name type="common">Drill</name>
    <name type="synonym">Papio leucophaeus</name>
    <dbReference type="NCBI Taxonomy" id="9568"/>
    <lineage>
        <taxon>Eukaryota</taxon>
        <taxon>Metazoa</taxon>
        <taxon>Chordata</taxon>
        <taxon>Craniata</taxon>
        <taxon>Vertebrata</taxon>
        <taxon>Euteleostomi</taxon>
        <taxon>Mammalia</taxon>
        <taxon>Eutheria</taxon>
        <taxon>Euarchontoglires</taxon>
        <taxon>Primates</taxon>
        <taxon>Haplorrhini</taxon>
        <taxon>Catarrhini</taxon>
        <taxon>Cercopithecidae</taxon>
        <taxon>Cercopithecinae</taxon>
        <taxon>Mandrillus</taxon>
    </lineage>
</organism>
<accession>A0A2K5XHW2</accession>
<dbReference type="Proteomes" id="UP000233140">
    <property type="component" value="Unassembled WGS sequence"/>
</dbReference>
<protein>
    <submittedName>
        <fullName evidence="1">Uncharacterized protein</fullName>
    </submittedName>
</protein>
<proteinExistence type="predicted"/>
<reference evidence="1" key="1">
    <citation type="submission" date="2025-08" db="UniProtKB">
        <authorList>
            <consortium name="Ensembl"/>
        </authorList>
    </citation>
    <scope>IDENTIFICATION</scope>
</reference>